<evidence type="ECO:0000259" key="7">
    <source>
        <dbReference type="SMART" id="SM00244"/>
    </source>
</evidence>
<dbReference type="InterPro" id="IPR031905">
    <property type="entry name" value="Flotillin_C"/>
</dbReference>
<proteinExistence type="inferred from homology"/>
<dbReference type="AlphaFoldDB" id="A0A956NBH3"/>
<dbReference type="PANTHER" id="PTHR13806:SF31">
    <property type="entry name" value="FLOTILLIN-LIKE PROTEIN 1-RELATED"/>
    <property type="match status" value="1"/>
</dbReference>
<protein>
    <submittedName>
        <fullName evidence="8">Flotillin family protein</fullName>
    </submittedName>
</protein>
<name>A0A956NBH3_UNCEI</name>
<reference evidence="8" key="1">
    <citation type="submission" date="2020-04" db="EMBL/GenBank/DDBJ databases">
        <authorList>
            <person name="Zhang T."/>
        </authorList>
    </citation>
    <scope>NUCLEOTIDE SEQUENCE</scope>
    <source>
        <strain evidence="8">HKST-UBA02</strain>
    </source>
</reference>
<evidence type="ECO:0000313" key="9">
    <source>
        <dbReference type="Proteomes" id="UP000739538"/>
    </source>
</evidence>
<dbReference type="CDD" id="cd03399">
    <property type="entry name" value="SPFH_flotillin"/>
    <property type="match status" value="1"/>
</dbReference>
<sequence length="535" mass="58390">MDLWVVVIVAAVFLFGFTAMVLASRYKRCPSDAILVIFGKVGKEQSARCIHGGGAMVWPLIQDYKFLSLIPMTIGIPLKNALSLQNIRIHVPSTFTVGVSTDDKIMYNAAERLLGLQPAQIEDMAREIIFGQLRLTVASLTIEQINQDRESFLTAIRKNVEPELNKIGLNLINVNITDITDESNYIDSIGKKAASEAINKAMVDVAEQDKLGAIGQAEANRERTIRVAENEAQAVKGTKQAEADQRVFVQQQETVASIGEAEAHRDRDIQVATNSAEAHKGKKTAEADQRVFVQQREAEAIHGENEAKAKIADTNARLAEKQAEAHRASEVARRSAEIEIQKTQYRLEQERLRAEEIVRKETEKTEIEIEASAEAERKRLIARGEADAVLARYEAEARGVQQVLEAKAEGYRRLIESCDGDAKSAATMLMIEKLEEIVGRQVEAISGLKIDKITVWDSGTSQNGSTSTANFLSGFIRSLPPLQDLAAMAGVELPGYLGKVTPEANDQVGALSPKSVGSNQPDGDGDTGAGTKTKA</sequence>
<dbReference type="GO" id="GO:0005886">
    <property type="term" value="C:plasma membrane"/>
    <property type="evidence" value="ECO:0007669"/>
    <property type="project" value="UniProtKB-SubCell"/>
</dbReference>
<dbReference type="InterPro" id="IPR027705">
    <property type="entry name" value="Flotillin_fam"/>
</dbReference>
<dbReference type="Pfam" id="PF01145">
    <property type="entry name" value="Band_7"/>
    <property type="match status" value="1"/>
</dbReference>
<comment type="caution">
    <text evidence="8">The sequence shown here is derived from an EMBL/GenBank/DDBJ whole genome shotgun (WGS) entry which is preliminary data.</text>
</comment>
<dbReference type="InterPro" id="IPR036013">
    <property type="entry name" value="Band_7/SPFH_dom_sf"/>
</dbReference>
<keyword evidence="3" id="KW-1003">Cell membrane</keyword>
<comment type="subcellular location">
    <subcellularLocation>
        <location evidence="1">Cell membrane</location>
    </subcellularLocation>
</comment>
<feature type="domain" description="Band 7" evidence="7">
    <location>
        <begin position="24"/>
        <end position="193"/>
    </location>
</feature>
<reference evidence="8" key="2">
    <citation type="journal article" date="2021" name="Microbiome">
        <title>Successional dynamics and alternative stable states in a saline activated sludge microbial community over 9 years.</title>
        <authorList>
            <person name="Wang Y."/>
            <person name="Ye J."/>
            <person name="Ju F."/>
            <person name="Liu L."/>
            <person name="Boyd J.A."/>
            <person name="Deng Y."/>
            <person name="Parks D.H."/>
            <person name="Jiang X."/>
            <person name="Yin X."/>
            <person name="Woodcroft B.J."/>
            <person name="Tyson G.W."/>
            <person name="Hugenholtz P."/>
            <person name="Polz M.F."/>
            <person name="Zhang T."/>
        </authorList>
    </citation>
    <scope>NUCLEOTIDE SEQUENCE</scope>
    <source>
        <strain evidence="8">HKST-UBA02</strain>
    </source>
</reference>
<gene>
    <name evidence="8" type="ORF">KDA27_05720</name>
</gene>
<comment type="similarity">
    <text evidence="2">Belongs to the band 7/mec-2 family. Flotillin subfamily.</text>
</comment>
<evidence type="ECO:0000256" key="5">
    <source>
        <dbReference type="SAM" id="Coils"/>
    </source>
</evidence>
<evidence type="ECO:0000256" key="3">
    <source>
        <dbReference type="ARBA" id="ARBA00022475"/>
    </source>
</evidence>
<dbReference type="SUPFAM" id="SSF117892">
    <property type="entry name" value="Band 7/SPFH domain"/>
    <property type="match status" value="1"/>
</dbReference>
<dbReference type="Pfam" id="PF15975">
    <property type="entry name" value="Flot"/>
    <property type="match status" value="1"/>
</dbReference>
<accession>A0A956NBH3</accession>
<dbReference type="SMART" id="SM00244">
    <property type="entry name" value="PHB"/>
    <property type="match status" value="1"/>
</dbReference>
<feature type="region of interest" description="Disordered" evidence="6">
    <location>
        <begin position="502"/>
        <end position="535"/>
    </location>
</feature>
<evidence type="ECO:0000256" key="2">
    <source>
        <dbReference type="ARBA" id="ARBA00007161"/>
    </source>
</evidence>
<dbReference type="Gene3D" id="3.30.479.30">
    <property type="entry name" value="Band 7 domain"/>
    <property type="match status" value="1"/>
</dbReference>
<dbReference type="EMBL" id="JAGQHS010000019">
    <property type="protein sequence ID" value="MCA9755281.1"/>
    <property type="molecule type" value="Genomic_DNA"/>
</dbReference>
<evidence type="ECO:0000256" key="4">
    <source>
        <dbReference type="ARBA" id="ARBA00023136"/>
    </source>
</evidence>
<organism evidence="8 9">
    <name type="scientific">Eiseniibacteriota bacterium</name>
    <dbReference type="NCBI Taxonomy" id="2212470"/>
    <lineage>
        <taxon>Bacteria</taxon>
        <taxon>Candidatus Eiseniibacteriota</taxon>
    </lineage>
</organism>
<evidence type="ECO:0000256" key="1">
    <source>
        <dbReference type="ARBA" id="ARBA00004236"/>
    </source>
</evidence>
<dbReference type="InterPro" id="IPR001107">
    <property type="entry name" value="Band_7"/>
</dbReference>
<keyword evidence="5" id="KW-0175">Coiled coil</keyword>
<evidence type="ECO:0000256" key="6">
    <source>
        <dbReference type="SAM" id="MobiDB-lite"/>
    </source>
</evidence>
<evidence type="ECO:0000313" key="8">
    <source>
        <dbReference type="EMBL" id="MCA9755281.1"/>
    </source>
</evidence>
<dbReference type="Proteomes" id="UP000739538">
    <property type="component" value="Unassembled WGS sequence"/>
</dbReference>
<feature type="coiled-coil region" evidence="5">
    <location>
        <begin position="304"/>
        <end position="355"/>
    </location>
</feature>
<keyword evidence="4" id="KW-0472">Membrane</keyword>
<dbReference type="PANTHER" id="PTHR13806">
    <property type="entry name" value="FLOTILLIN-RELATED"/>
    <property type="match status" value="1"/>
</dbReference>